<evidence type="ECO:0000313" key="2">
    <source>
        <dbReference type="Proteomes" id="UP001168821"/>
    </source>
</evidence>
<gene>
    <name evidence="1" type="ORF">Zmor_002341</name>
</gene>
<dbReference type="Proteomes" id="UP001168821">
    <property type="component" value="Unassembled WGS sequence"/>
</dbReference>
<keyword evidence="2" id="KW-1185">Reference proteome</keyword>
<sequence>MLVATAEVQCALNKSYNIVPLRGLFWSTHRDFRFQAFLSERCPAAVTDDESPFIAPHTRKPIGVESGRRMGLFLNNIHLISKYAVRLKNIQNMYTFL</sequence>
<name>A0AA38J4S0_9CUCU</name>
<comment type="caution">
    <text evidence="1">The sequence shown here is derived from an EMBL/GenBank/DDBJ whole genome shotgun (WGS) entry which is preliminary data.</text>
</comment>
<accession>A0AA38J4S0</accession>
<dbReference type="EMBL" id="JALNTZ010000001">
    <property type="protein sequence ID" value="KAJ3666918.1"/>
    <property type="molecule type" value="Genomic_DNA"/>
</dbReference>
<dbReference type="AlphaFoldDB" id="A0AA38J4S0"/>
<organism evidence="1 2">
    <name type="scientific">Zophobas morio</name>
    <dbReference type="NCBI Taxonomy" id="2755281"/>
    <lineage>
        <taxon>Eukaryota</taxon>
        <taxon>Metazoa</taxon>
        <taxon>Ecdysozoa</taxon>
        <taxon>Arthropoda</taxon>
        <taxon>Hexapoda</taxon>
        <taxon>Insecta</taxon>
        <taxon>Pterygota</taxon>
        <taxon>Neoptera</taxon>
        <taxon>Endopterygota</taxon>
        <taxon>Coleoptera</taxon>
        <taxon>Polyphaga</taxon>
        <taxon>Cucujiformia</taxon>
        <taxon>Tenebrionidae</taxon>
        <taxon>Zophobas</taxon>
    </lineage>
</organism>
<proteinExistence type="predicted"/>
<reference evidence="1" key="1">
    <citation type="journal article" date="2023" name="G3 (Bethesda)">
        <title>Whole genome assemblies of Zophobas morio and Tenebrio molitor.</title>
        <authorList>
            <person name="Kaur S."/>
            <person name="Stinson S.A."/>
            <person name="diCenzo G.C."/>
        </authorList>
    </citation>
    <scope>NUCLEOTIDE SEQUENCE</scope>
    <source>
        <strain evidence="1">QUZm001</strain>
    </source>
</reference>
<protein>
    <submittedName>
        <fullName evidence="1">Uncharacterized protein</fullName>
    </submittedName>
</protein>
<evidence type="ECO:0000313" key="1">
    <source>
        <dbReference type="EMBL" id="KAJ3666918.1"/>
    </source>
</evidence>